<evidence type="ECO:0000256" key="5">
    <source>
        <dbReference type="SAM" id="Phobius"/>
    </source>
</evidence>
<dbReference type="SUPFAM" id="SSF81321">
    <property type="entry name" value="Family A G protein-coupled receptor-like"/>
    <property type="match status" value="1"/>
</dbReference>
<comment type="subcellular location">
    <subcellularLocation>
        <location evidence="1">Membrane</location>
    </subcellularLocation>
</comment>
<dbReference type="PROSITE" id="PS50262">
    <property type="entry name" value="G_PROTEIN_RECEP_F1_2"/>
    <property type="match status" value="1"/>
</dbReference>
<dbReference type="AlphaFoldDB" id="A0A137PD61"/>
<reference evidence="7 8" key="1">
    <citation type="journal article" date="2015" name="Genome Biol. Evol.">
        <title>Phylogenomic analyses indicate that early fungi evolved digesting cell walls of algal ancestors of land plants.</title>
        <authorList>
            <person name="Chang Y."/>
            <person name="Wang S."/>
            <person name="Sekimoto S."/>
            <person name="Aerts A.L."/>
            <person name="Choi C."/>
            <person name="Clum A."/>
            <person name="LaButti K.M."/>
            <person name="Lindquist E.A."/>
            <person name="Yee Ngan C."/>
            <person name="Ohm R.A."/>
            <person name="Salamov A.A."/>
            <person name="Grigoriev I.V."/>
            <person name="Spatafora J.W."/>
            <person name="Berbee M.L."/>
        </authorList>
    </citation>
    <scope>NUCLEOTIDE SEQUENCE [LARGE SCALE GENOMIC DNA]</scope>
    <source>
        <strain evidence="7 8">NRRL 28638</strain>
    </source>
</reference>
<feature type="transmembrane region" description="Helical" evidence="5">
    <location>
        <begin position="173"/>
        <end position="196"/>
    </location>
</feature>
<dbReference type="GO" id="GO:0004930">
    <property type="term" value="F:G protein-coupled receptor activity"/>
    <property type="evidence" value="ECO:0007669"/>
    <property type="project" value="InterPro"/>
</dbReference>
<keyword evidence="8" id="KW-1185">Reference proteome</keyword>
<protein>
    <recommendedName>
        <fullName evidence="6">G-protein coupled receptors family 1 profile domain-containing protein</fullName>
    </recommendedName>
</protein>
<dbReference type="Proteomes" id="UP000070444">
    <property type="component" value="Unassembled WGS sequence"/>
</dbReference>
<evidence type="ECO:0000259" key="6">
    <source>
        <dbReference type="PROSITE" id="PS50262"/>
    </source>
</evidence>
<evidence type="ECO:0000313" key="8">
    <source>
        <dbReference type="Proteomes" id="UP000070444"/>
    </source>
</evidence>
<dbReference type="Pfam" id="PF00001">
    <property type="entry name" value="7tm_1"/>
    <property type="match status" value="1"/>
</dbReference>
<gene>
    <name evidence="7" type="ORF">CONCODRAFT_4276</name>
</gene>
<feature type="transmembrane region" description="Helical" evidence="5">
    <location>
        <begin position="111"/>
        <end position="137"/>
    </location>
</feature>
<evidence type="ECO:0000256" key="4">
    <source>
        <dbReference type="ARBA" id="ARBA00023136"/>
    </source>
</evidence>
<dbReference type="EMBL" id="KQ964445">
    <property type="protein sequence ID" value="KXN72881.1"/>
    <property type="molecule type" value="Genomic_DNA"/>
</dbReference>
<evidence type="ECO:0000256" key="3">
    <source>
        <dbReference type="ARBA" id="ARBA00022989"/>
    </source>
</evidence>
<name>A0A137PD61_CONC2</name>
<evidence type="ECO:0000313" key="7">
    <source>
        <dbReference type="EMBL" id="KXN72881.1"/>
    </source>
</evidence>
<keyword evidence="3 5" id="KW-1133">Transmembrane helix</keyword>
<feature type="transmembrane region" description="Helical" evidence="5">
    <location>
        <begin position="70"/>
        <end position="91"/>
    </location>
</feature>
<dbReference type="InterPro" id="IPR017452">
    <property type="entry name" value="GPCR_Rhodpsn_7TM"/>
</dbReference>
<accession>A0A137PD61</accession>
<keyword evidence="2 5" id="KW-0812">Transmembrane</keyword>
<organism evidence="7 8">
    <name type="scientific">Conidiobolus coronatus (strain ATCC 28846 / CBS 209.66 / NRRL 28638)</name>
    <name type="common">Delacroixia coronata</name>
    <dbReference type="NCBI Taxonomy" id="796925"/>
    <lineage>
        <taxon>Eukaryota</taxon>
        <taxon>Fungi</taxon>
        <taxon>Fungi incertae sedis</taxon>
        <taxon>Zoopagomycota</taxon>
        <taxon>Entomophthoromycotina</taxon>
        <taxon>Entomophthoromycetes</taxon>
        <taxon>Entomophthorales</taxon>
        <taxon>Ancylistaceae</taxon>
        <taxon>Conidiobolus</taxon>
    </lineage>
</organism>
<dbReference type="InterPro" id="IPR000276">
    <property type="entry name" value="GPCR_Rhodpsn"/>
</dbReference>
<sequence length="261" mass="30150">MQLVFGIELTLSSILKLRYGYHLFDAGSTSCQIHGTMISFLLRSELIVFMVLAFYRYFLVVHNIELKSWILISILTFFTTFIATSILYGSLTQEIRPNSSYTLCNAFITPSVISFTFNMALTLLTILPCWTTTYCYFSIGWKVNKRLNELKAEAIETRSSEALKIIRKQRFRLAIQHVIVFFLYNVNYSLSYITYFLRLSIGYKRPPFIDALSIFLGDISIMGTPMVTISFQPEVNNEFKIIFVKLAAKLKKAYNGIFNHE</sequence>
<feature type="transmembrane region" description="Helical" evidence="5">
    <location>
        <begin position="37"/>
        <end position="58"/>
    </location>
</feature>
<keyword evidence="4 5" id="KW-0472">Membrane</keyword>
<dbReference type="Gene3D" id="1.20.1070.10">
    <property type="entry name" value="Rhodopsin 7-helix transmembrane proteins"/>
    <property type="match status" value="1"/>
</dbReference>
<evidence type="ECO:0000256" key="1">
    <source>
        <dbReference type="ARBA" id="ARBA00004370"/>
    </source>
</evidence>
<proteinExistence type="predicted"/>
<evidence type="ECO:0000256" key="2">
    <source>
        <dbReference type="ARBA" id="ARBA00022692"/>
    </source>
</evidence>
<feature type="domain" description="G-protein coupled receptors family 1 profile" evidence="6">
    <location>
        <begin position="1"/>
        <end position="228"/>
    </location>
</feature>
<dbReference type="GO" id="GO:0016020">
    <property type="term" value="C:membrane"/>
    <property type="evidence" value="ECO:0007669"/>
    <property type="project" value="UniProtKB-SubCell"/>
</dbReference>